<keyword evidence="2" id="KW-1185">Reference proteome</keyword>
<evidence type="ECO:0000313" key="1">
    <source>
        <dbReference type="EMBL" id="PWN51271.1"/>
    </source>
</evidence>
<gene>
    <name evidence="1" type="ORF">IE53DRAFT_379102</name>
</gene>
<proteinExistence type="predicted"/>
<reference evidence="1 2" key="1">
    <citation type="journal article" date="2018" name="Mol. Biol. Evol.">
        <title>Broad Genomic Sampling Reveals a Smut Pathogenic Ancestry of the Fungal Clade Ustilaginomycotina.</title>
        <authorList>
            <person name="Kijpornyongpan T."/>
            <person name="Mondo S.J."/>
            <person name="Barry K."/>
            <person name="Sandor L."/>
            <person name="Lee J."/>
            <person name="Lipzen A."/>
            <person name="Pangilinan J."/>
            <person name="LaButti K."/>
            <person name="Hainaut M."/>
            <person name="Henrissat B."/>
            <person name="Grigoriev I.V."/>
            <person name="Spatafora J.W."/>
            <person name="Aime M.C."/>
        </authorList>
    </citation>
    <scope>NUCLEOTIDE SEQUENCE [LARGE SCALE GENOMIC DNA]</scope>
    <source>
        <strain evidence="1 2">SA 807</strain>
    </source>
</reference>
<feature type="non-terminal residue" evidence="1">
    <location>
        <position position="116"/>
    </location>
</feature>
<evidence type="ECO:0000313" key="2">
    <source>
        <dbReference type="Proteomes" id="UP000245626"/>
    </source>
</evidence>
<sequence length="116" mass="12464">VVCKLICLAAALGVAVIVGIGYGIKQLLSQGKSSGTGQGHERRRREEEEEEEGEDGDEEVLVDPIREVYGIKWLAKRKDNGFSRYSVSTVSATGRWPSADDLEIAARAGEVGCRGG</sequence>
<feature type="non-terminal residue" evidence="1">
    <location>
        <position position="1"/>
    </location>
</feature>
<dbReference type="EMBL" id="KZ819857">
    <property type="protein sequence ID" value="PWN51271.1"/>
    <property type="molecule type" value="Genomic_DNA"/>
</dbReference>
<accession>A0ACD0NZR4</accession>
<dbReference type="Proteomes" id="UP000245626">
    <property type="component" value="Unassembled WGS sequence"/>
</dbReference>
<protein>
    <submittedName>
        <fullName evidence="1">Uncharacterized protein</fullName>
    </submittedName>
</protein>
<organism evidence="1 2">
    <name type="scientific">Violaceomyces palustris</name>
    <dbReference type="NCBI Taxonomy" id="1673888"/>
    <lineage>
        <taxon>Eukaryota</taxon>
        <taxon>Fungi</taxon>
        <taxon>Dikarya</taxon>
        <taxon>Basidiomycota</taxon>
        <taxon>Ustilaginomycotina</taxon>
        <taxon>Ustilaginomycetes</taxon>
        <taxon>Violaceomycetales</taxon>
        <taxon>Violaceomycetaceae</taxon>
        <taxon>Violaceomyces</taxon>
    </lineage>
</organism>
<name>A0ACD0NZR4_9BASI</name>